<keyword evidence="3" id="KW-1185">Reference proteome</keyword>
<evidence type="ECO:0000256" key="1">
    <source>
        <dbReference type="SAM" id="MobiDB-lite"/>
    </source>
</evidence>
<proteinExistence type="predicted"/>
<reference evidence="2" key="1">
    <citation type="submission" date="2025-08" db="UniProtKB">
        <authorList>
            <consortium name="Ensembl"/>
        </authorList>
    </citation>
    <scope>IDENTIFICATION</scope>
</reference>
<accession>A0A8C5Q2N7</accession>
<sequence>MGDQVPAWAAGPIRAPLPIGALGQHPSAGWLSLPLHTHICTPYKICSHWLQRTRHSKKYFHSPPYPLTAIQATPKPEAKPGPQQTHPGTGRHTEWDQTLQQIPLQTVPTYTGYTIMWKTSDLAVIQKTIIDTFTRRVSHKHSLPKKLAVHRALYPSMLTESRVDGKDGQPTERTATSRDLSSKIHSRIWVNVARNGLRLRVKASRATTHRRVKEFGYSCRIPLVKPLPNHRQCQRCLTRAKEKKNWTVTQWLQSPLFR</sequence>
<organism evidence="2 3">
    <name type="scientific">Leptobrachium leishanense</name>
    <name type="common">Leishan spiny toad</name>
    <dbReference type="NCBI Taxonomy" id="445787"/>
    <lineage>
        <taxon>Eukaryota</taxon>
        <taxon>Metazoa</taxon>
        <taxon>Chordata</taxon>
        <taxon>Craniata</taxon>
        <taxon>Vertebrata</taxon>
        <taxon>Euteleostomi</taxon>
        <taxon>Amphibia</taxon>
        <taxon>Batrachia</taxon>
        <taxon>Anura</taxon>
        <taxon>Pelobatoidea</taxon>
        <taxon>Megophryidae</taxon>
        <taxon>Leptobrachium</taxon>
    </lineage>
</organism>
<name>A0A8C5Q2N7_9ANUR</name>
<dbReference type="Ensembl" id="ENSLLET00000032526.1">
    <property type="protein sequence ID" value="ENSLLEP00000031316.1"/>
    <property type="gene ID" value="ENSLLEG00000019845.1"/>
</dbReference>
<reference evidence="2" key="2">
    <citation type="submission" date="2025-09" db="UniProtKB">
        <authorList>
            <consortium name="Ensembl"/>
        </authorList>
    </citation>
    <scope>IDENTIFICATION</scope>
</reference>
<dbReference type="AlphaFoldDB" id="A0A8C5Q2N7"/>
<feature type="region of interest" description="Disordered" evidence="1">
    <location>
        <begin position="70"/>
        <end position="92"/>
    </location>
</feature>
<dbReference type="GeneTree" id="ENSGT01060000253300"/>
<dbReference type="Proteomes" id="UP000694569">
    <property type="component" value="Unplaced"/>
</dbReference>
<evidence type="ECO:0000313" key="3">
    <source>
        <dbReference type="Proteomes" id="UP000694569"/>
    </source>
</evidence>
<protein>
    <submittedName>
        <fullName evidence="2">Uncharacterized protein</fullName>
    </submittedName>
</protein>
<evidence type="ECO:0000313" key="2">
    <source>
        <dbReference type="Ensembl" id="ENSLLEP00000031316.1"/>
    </source>
</evidence>